<feature type="compositionally biased region" description="Low complexity" evidence="1">
    <location>
        <begin position="19"/>
        <end position="32"/>
    </location>
</feature>
<organism evidence="2 3">
    <name type="scientific">Patagioenas fasciata monilis</name>
    <dbReference type="NCBI Taxonomy" id="372326"/>
    <lineage>
        <taxon>Eukaryota</taxon>
        <taxon>Metazoa</taxon>
        <taxon>Chordata</taxon>
        <taxon>Craniata</taxon>
        <taxon>Vertebrata</taxon>
        <taxon>Euteleostomi</taxon>
        <taxon>Archelosauria</taxon>
        <taxon>Archosauria</taxon>
        <taxon>Dinosauria</taxon>
        <taxon>Saurischia</taxon>
        <taxon>Theropoda</taxon>
        <taxon>Coelurosauria</taxon>
        <taxon>Aves</taxon>
        <taxon>Neognathae</taxon>
        <taxon>Neoaves</taxon>
        <taxon>Columbimorphae</taxon>
        <taxon>Columbiformes</taxon>
        <taxon>Columbidae</taxon>
        <taxon>Patagioenas</taxon>
    </lineage>
</organism>
<evidence type="ECO:0000256" key="1">
    <source>
        <dbReference type="SAM" id="MobiDB-lite"/>
    </source>
</evidence>
<dbReference type="Proteomes" id="UP000190648">
    <property type="component" value="Unassembled WGS sequence"/>
</dbReference>
<dbReference type="EMBL" id="LSYS01006902">
    <property type="protein sequence ID" value="OPJ72742.1"/>
    <property type="molecule type" value="Genomic_DNA"/>
</dbReference>
<reference evidence="2 3" key="1">
    <citation type="submission" date="2016-02" db="EMBL/GenBank/DDBJ databases">
        <title>Band-tailed pigeon sequencing and assembly.</title>
        <authorList>
            <person name="Soares A.E."/>
            <person name="Novak B.J."/>
            <person name="Rice E.S."/>
            <person name="O'Connell B."/>
            <person name="Chang D."/>
            <person name="Weber S."/>
            <person name="Shapiro B."/>
        </authorList>
    </citation>
    <scope>NUCLEOTIDE SEQUENCE [LARGE SCALE GENOMIC DNA]</scope>
    <source>
        <strain evidence="2">BTP2013</strain>
        <tissue evidence="2">Blood</tissue>
    </source>
</reference>
<protein>
    <submittedName>
        <fullName evidence="2">Uncharacterized protein</fullName>
    </submittedName>
</protein>
<comment type="caution">
    <text evidence="2">The sequence shown here is derived from an EMBL/GenBank/DDBJ whole genome shotgun (WGS) entry which is preliminary data.</text>
</comment>
<keyword evidence="3" id="KW-1185">Reference proteome</keyword>
<name>A0A1V4JKM2_PATFA</name>
<proteinExistence type="predicted"/>
<evidence type="ECO:0000313" key="3">
    <source>
        <dbReference type="Proteomes" id="UP000190648"/>
    </source>
</evidence>
<accession>A0A1V4JKM2</accession>
<dbReference type="AlphaFoldDB" id="A0A1V4JKM2"/>
<feature type="region of interest" description="Disordered" evidence="1">
    <location>
        <begin position="1"/>
        <end position="77"/>
    </location>
</feature>
<evidence type="ECO:0000313" key="2">
    <source>
        <dbReference type="EMBL" id="OPJ72742.1"/>
    </source>
</evidence>
<gene>
    <name evidence="2" type="ORF">AV530_005257</name>
</gene>
<sequence length="107" mass="11651">MGPRELPMASEEEREERSLPTTPLPKLLPSSSREGKCSYARVLPGTPPATPGHGHGKRRSLPATSREGIPGLSGAPGARLRVCERKASSTRDHICNHRTHFYTEVAK</sequence>